<feature type="compositionally biased region" description="Acidic residues" evidence="18">
    <location>
        <begin position="2217"/>
        <end position="2229"/>
    </location>
</feature>
<feature type="region of interest" description="Disordered" evidence="18">
    <location>
        <begin position="845"/>
        <end position="869"/>
    </location>
</feature>
<dbReference type="Pfam" id="PF13771">
    <property type="entry name" value="zf-HC5HC2H"/>
    <property type="match status" value="1"/>
</dbReference>
<feature type="compositionally biased region" description="Basic residues" evidence="18">
    <location>
        <begin position="36"/>
        <end position="48"/>
    </location>
</feature>
<evidence type="ECO:0000256" key="7">
    <source>
        <dbReference type="ARBA" id="ARBA00022771"/>
    </source>
</evidence>
<dbReference type="Pfam" id="PF02008">
    <property type="entry name" value="zf-CXXC"/>
    <property type="match status" value="1"/>
</dbReference>
<dbReference type="GO" id="GO:0032259">
    <property type="term" value="P:methylation"/>
    <property type="evidence" value="ECO:0007669"/>
    <property type="project" value="UniProtKB-KW"/>
</dbReference>
<sequence length="3122" mass="344696">MAASGGGLSPPATVAGLSTQAPAKARFPGRPCTARSRLRSEKRTRRGRLGSADGEQPAGGPRPVNIGLALSEDPSLLRLLGVAEKHSRQRDAGFDSSDSEEEEEFTGFGTSTARSKKTSVTVSKPPPPAASDSSAEAKPLIGKIIPRSQKPSLIGKIVPRIPKEGQEVKESTEKGKEIPKVVIRFRGKQGAPTAKDISGRQSSTESADSIKRAGKSASSSSMENQTAVNSADVLTGAQTAVTGVEDASKVKEESEESDNDQTRPQRAVKRMRGFQMGQVRRSSQAVALSFHKRQRKRTAKAMGASPEAGSEAGLQSGEEAAMPLECKAADTPTKRPHKRPRRALWGQRRKPLKDDSVNKGPKIKRNRTKRVFYTYVTEPVPGTETTDGQLQNQSTTPSQGKTILFSEQHQQGSNNSSTTVTGGRSARVIKVPKRFLDEEVPLPKGSRSTSLKSHQKEDEKPSLSCQVMSSDDSSLLSDSDSDSEEDSPSPVTEFPSKPSLHPSHQEIYKNLKKLTLKLAEKKKSQPDPQGESTLPGDSLTTKVRKRRRPKVTMEEMDSPGVVRRLAIVVNTDTGVQSHVDLGEQGSNNGAGEAGTKPEDSHEALEVSGSSHRIGPSGANKTMLHLLKKAKVQLIKIDQQKQLKLSQLGSREAGVPMSGRRRRRISVPPRDLGPQEQPLGGPRIKHVCRAAAVALGQPRAMVPDDIPRLSALPLHEREGITFSQATEDVADDDDDITDQGRAQWVVSQESIQRRRRRGRGRGIGRRFRKALSAFAPGGLRSRRCGVCKGCLVVEDCAKCMNCLDKPKYGGPNTKRQCCIHKKCERIEKAKMQRFLKSMKRASFSVQSRKLSASVSSSEDGGGEGSSSMALGIRKHSLRNIKPRSYSSLLESESEEEEYEEKEKEEKPVVKAEKSAVKAEKSAVKPDVAASRNQDPDCQDGGFLLDNPPSEAVKQRRPVHRGAVSRPKAYKDQENTEETEPRGTNLSRSPVPKLQQQLRVHLRRLPDSMLQPALSPRRSDQCASKSHPLLSQLLAQSAVSLSSHPTTQSPTEPPPPVLHPASASPLSPVDSVQKSLRLCLHRLPQAVVQSAARLHKYMLSSSSSCTLQSAQHTPLTESKLCQAGHPEVQTKTDATTGAKTDLSTVNVPRHTANPLTELQERRQEEQEDAPRDLPEEREDAKDSVTERVPQTSYQHYVLRSQNSAECASASTPAGFTNGFPQKGLSQNKYKIRVDFKEDCAVQNVWLMGGLSVLTSVPTTPQPVCLLCASKGQHEMIFCQICCEPFHSFCLSPEERPIEENKENWCCRRCKFCHVCGRRNKHTKPVLQCRRCQTSYHSSCLGPTYPKPINCNIPWVCMTCIRCKSCGVTPGKSWDLAWNHEQDLCPDCTRLHKKGNFCTVCHKCYDDNSQYTRMIQCSQCRHWIHYTCEGLSDELFDLLSHQTEEVPFKCLPCSQTETSSLKEELQRRLIAGLQEVLTGLISSDTTRHLLTCKACQETRTTPCVRESQQVCDLRAMERKFEGRGYTTIKAFHSDFAAMMKRWLKEKEETLPEGRRPSCQAKAHYVRLVERIFGWFPAHRLKKWSSFSEEFPSGMLPEAVLPPSKEHSYAQWLERTYQPVELRDREPGETWPSSSGTPQQAGVLHSHHQSSQGEISDVKTPRTEDMRQCALCQQYGDSAPSDAGRLLFLGQNEWAHVNCCIWSAEVYEDNSALLQVHSAVSRGRHLRCDRCGQSGATVGCCLNTCQSNFHFMCARAQNCAFQRDRKIYCFKHRDLLSSKRVSGKGFEVTRRVYVDFDGINLKRKFLTGLEPETINMTIGSLQIQKLGVLSELSSNGRMLYPVGYQCSRLYWSTLDPRRRCKYTCKVTEVSTPLPGEEKHPVWDPEENHTIVHSPSQRRDAESPDRLSSSSSPLKSTTSSPDSSTALHKTPGSKSPGYTQTRKPAGGSSRPLPSPGSTLPKPHHVLTLRDLEDTRRPRRLSARSRCSSSQSDSDPSTPMTLRSGGSVHARCSLFSSPPRSSNIGPASPPVSRQNSSSPVWGSPSGSGISLGLSPRQGAITNSPRGRQNFKITTPVSAEVPQDFLASSEAEDAAVATTNGISLAPDNLEEEVAHLMAQELPYTVFDTDTEVAVASMLNAKLEFDEALLNETVTLEGPGRGEVEGAVQEVLEGNQENDSESEESSHYLKFSRTVVCDVASSSDTSGQHPPAQSISQLDGADGGSDSDESDASDDEVQDKRREEFERHTNHNTPTKQLTVALKRLESIYTLSKSRDEEGQAESDFHVNSPPADILQPSFANDGMSLQEEEVLMSSEMTTSQSEVLLDSTEHFVSTENGPAVQYRSEIDCKDENSSSADSVEGFKDDLNDPDYSPEPKSKKSPVAQMKTIIVKSKRSPPNLKRVSSKPCLPLHASVSSAAASTLCAVPHTVTSPIIINGLNPLPIQPGATRGRSVAIRLDNSRPEGQQQVIQNQAAATSSPPSQTPAPAPQVLLVNRQGQILIKDPRTNTYQSLSSHSPAYSKISQIAKILHSGNTLQRSIPRVILKPRPSPSVSNVPPSNNTVPLTSHNTAIGRKIVFRVLPMKSSVTQAPVTTIRVQSAPEAGISNIEESTAQAIINRAMATHREDPTPKPIPNILKSTQKARYQSPAQFQESGEAGCSPAAQSDSSSSCLNEPALNHLHHPAPLRQVKVKRVSSLSERPSRKKSKIDFLRDPNSDLEDINESRQSGVRVKAPTMKDVLDLDQEVKPNEPQQLRIPVSPPVPTRHSRVESPLPFTQTNSQIKSNTHMWVSARHGDLSEWGPYTGFSSEEDAPAPKCKKKTYMNQPHLRFEITSDDGFSVKANSIEGAWRAVIDGVLEARAGFHMKQLPLSVMSGPRMLGVLHDAVIFLLEQLQGAGSCKRHRFRFHRCDEIEEELPINPSGCARSEVYTRKATFDMFNFLASQHRELPIVIGPFDEEEDEFPLKSSRRATSSELPMAMRFRHLEKTSKEAVGVYRSEIHGRGLFCKRNIEAGEMVIEYAGTVIRAVLTDKREKYYDSKGIGCYMFRIDDFDVVDATMQGNAARFINHSCEPNCYSRVINVDGRKHIVIFALRKIYRGEELTYDYKFPIEDENNKLHCNCGARRCRRFLN</sequence>
<feature type="region of interest" description="Disordered" evidence="18">
    <location>
        <begin position="647"/>
        <end position="681"/>
    </location>
</feature>
<dbReference type="Gene3D" id="3.30.160.360">
    <property type="match status" value="2"/>
</dbReference>
<dbReference type="Proteomes" id="UP001178508">
    <property type="component" value="Chromosome 21"/>
</dbReference>
<feature type="region of interest" description="Disordered" evidence="18">
    <location>
        <begin position="81"/>
        <end position="555"/>
    </location>
</feature>
<feature type="compositionally biased region" description="Basic and acidic residues" evidence="18">
    <location>
        <begin position="161"/>
        <end position="179"/>
    </location>
</feature>
<keyword evidence="9" id="KW-0156">Chromatin regulator</keyword>
<evidence type="ECO:0000256" key="15">
    <source>
        <dbReference type="ARBA" id="ARBA00023620"/>
    </source>
</evidence>
<feature type="region of interest" description="Disordered" evidence="18">
    <location>
        <begin position="1620"/>
        <end position="1655"/>
    </location>
</feature>
<feature type="compositionally biased region" description="Basic and acidic residues" evidence="18">
    <location>
        <begin position="595"/>
        <end position="604"/>
    </location>
</feature>
<feature type="compositionally biased region" description="Polar residues" evidence="18">
    <location>
        <begin position="2053"/>
        <end position="2063"/>
    </location>
</feature>
<dbReference type="PROSITE" id="PS51543">
    <property type="entry name" value="FYRC"/>
    <property type="match status" value="1"/>
</dbReference>
<evidence type="ECO:0000313" key="24">
    <source>
        <dbReference type="EMBL" id="CAJ1083356.1"/>
    </source>
</evidence>
<organism evidence="24 25">
    <name type="scientific">Xyrichtys novacula</name>
    <name type="common">Pearly razorfish</name>
    <name type="synonym">Hemipteronotus novacula</name>
    <dbReference type="NCBI Taxonomy" id="13765"/>
    <lineage>
        <taxon>Eukaryota</taxon>
        <taxon>Metazoa</taxon>
        <taxon>Chordata</taxon>
        <taxon>Craniata</taxon>
        <taxon>Vertebrata</taxon>
        <taxon>Euteleostomi</taxon>
        <taxon>Actinopterygii</taxon>
        <taxon>Neopterygii</taxon>
        <taxon>Teleostei</taxon>
        <taxon>Neoteleostei</taxon>
        <taxon>Acanthomorphata</taxon>
        <taxon>Eupercaria</taxon>
        <taxon>Labriformes</taxon>
        <taxon>Labridae</taxon>
        <taxon>Xyrichtys</taxon>
    </lineage>
</organism>
<dbReference type="GO" id="GO:0003677">
    <property type="term" value="F:DNA binding"/>
    <property type="evidence" value="ECO:0007669"/>
    <property type="project" value="UniProtKB-KW"/>
</dbReference>
<dbReference type="Gene3D" id="3.30.40.10">
    <property type="entry name" value="Zinc/RING finger domain, C3HC4 (zinc finger)"/>
    <property type="match status" value="3"/>
</dbReference>
<keyword evidence="5" id="KW-0479">Metal-binding</keyword>
<keyword evidence="7 17" id="KW-0863">Zinc-finger</keyword>
<evidence type="ECO:0000256" key="4">
    <source>
        <dbReference type="ARBA" id="ARBA00022691"/>
    </source>
</evidence>
<feature type="compositionally biased region" description="Polar residues" evidence="18">
    <location>
        <begin position="2455"/>
        <end position="2464"/>
    </location>
</feature>
<dbReference type="PROSITE" id="PS51058">
    <property type="entry name" value="ZF_CXXC"/>
    <property type="match status" value="1"/>
</dbReference>
<feature type="region of interest" description="Disordered" evidence="18">
    <location>
        <begin position="1"/>
        <end position="69"/>
    </location>
</feature>
<dbReference type="CDD" id="cd19170">
    <property type="entry name" value="SET_KMT2A_2B"/>
    <property type="match status" value="1"/>
</dbReference>
<feature type="compositionally biased region" description="Low complexity" evidence="18">
    <location>
        <begin position="1939"/>
        <end position="1952"/>
    </location>
</feature>
<proteinExistence type="predicted"/>
<dbReference type="InterPro" id="IPR047219">
    <property type="entry name" value="KMT2A_2B_SET"/>
</dbReference>
<evidence type="ECO:0000256" key="14">
    <source>
        <dbReference type="ARBA" id="ARBA00023242"/>
    </source>
</evidence>
<dbReference type="CDD" id="cd15589">
    <property type="entry name" value="PHD1_KMT2B"/>
    <property type="match status" value="1"/>
</dbReference>
<dbReference type="PANTHER" id="PTHR45838">
    <property type="entry name" value="HISTONE-LYSINE-N-METHYLTRANSFERASE 2 KMT2 FAMILY MEMBER"/>
    <property type="match status" value="1"/>
</dbReference>
<feature type="domain" description="PHD-type" evidence="19">
    <location>
        <begin position="1259"/>
        <end position="1310"/>
    </location>
</feature>
<dbReference type="InterPro" id="IPR019787">
    <property type="entry name" value="Znf_PHD-finger"/>
</dbReference>
<feature type="compositionally biased region" description="Low complexity" evidence="18">
    <location>
        <begin position="1901"/>
        <end position="1920"/>
    </location>
</feature>
<evidence type="ECO:0000256" key="1">
    <source>
        <dbReference type="ARBA" id="ARBA00004123"/>
    </source>
</evidence>
<dbReference type="InterPro" id="IPR003889">
    <property type="entry name" value="FYrich_C"/>
</dbReference>
<feature type="region of interest" description="Disordered" evidence="18">
    <location>
        <begin position="2193"/>
        <end position="2249"/>
    </location>
</feature>
<evidence type="ECO:0000256" key="8">
    <source>
        <dbReference type="ARBA" id="ARBA00022833"/>
    </source>
</evidence>
<accession>A0AAV1HE81</accession>
<feature type="compositionally biased region" description="Low complexity" evidence="18">
    <location>
        <begin position="2543"/>
        <end position="2556"/>
    </location>
</feature>
<dbReference type="InterPro" id="IPR011011">
    <property type="entry name" value="Znf_FYVE_PHD"/>
</dbReference>
<dbReference type="SUPFAM" id="SSF82199">
    <property type="entry name" value="SET domain"/>
    <property type="match status" value="1"/>
</dbReference>
<dbReference type="EC" id="2.1.1.364" evidence="15"/>
<feature type="domain" description="CXXC-type" evidence="22">
    <location>
        <begin position="776"/>
        <end position="823"/>
    </location>
</feature>
<evidence type="ECO:0000256" key="9">
    <source>
        <dbReference type="ARBA" id="ARBA00022853"/>
    </source>
</evidence>
<dbReference type="Pfam" id="PF05964">
    <property type="entry name" value="FYRN"/>
    <property type="match status" value="1"/>
</dbReference>
<dbReference type="Gene3D" id="2.170.270.10">
    <property type="entry name" value="SET domain"/>
    <property type="match status" value="1"/>
</dbReference>
<dbReference type="PROSITE" id="PS51542">
    <property type="entry name" value="FYRN"/>
    <property type="match status" value="1"/>
</dbReference>
<feature type="region of interest" description="Disordered" evidence="18">
    <location>
        <begin position="2538"/>
        <end position="2559"/>
    </location>
</feature>
<keyword evidence="10" id="KW-0805">Transcription regulation</keyword>
<evidence type="ECO:0000256" key="2">
    <source>
        <dbReference type="ARBA" id="ARBA00022603"/>
    </source>
</evidence>
<dbReference type="InterPro" id="IPR036427">
    <property type="entry name" value="Bromodomain-like_sf"/>
</dbReference>
<dbReference type="FunFam" id="3.30.40.10:FF:000002">
    <property type="entry name" value="Histone-lysine N-methyltransferase"/>
    <property type="match status" value="1"/>
</dbReference>
<feature type="compositionally biased region" description="Basic residues" evidence="18">
    <location>
        <begin position="334"/>
        <end position="351"/>
    </location>
</feature>
<dbReference type="InterPro" id="IPR002857">
    <property type="entry name" value="Znf_CXXC"/>
</dbReference>
<feature type="compositionally biased region" description="Low complexity" evidence="18">
    <location>
        <begin position="1978"/>
        <end position="1995"/>
    </location>
</feature>
<feature type="compositionally biased region" description="Low complexity" evidence="18">
    <location>
        <begin position="469"/>
        <end position="478"/>
    </location>
</feature>
<feature type="domain" description="SET" evidence="20">
    <location>
        <begin position="2982"/>
        <end position="3098"/>
    </location>
</feature>
<keyword evidence="2" id="KW-0489">Methyltransferase</keyword>
<keyword evidence="13" id="KW-0804">Transcription</keyword>
<dbReference type="PROSITE" id="PS51805">
    <property type="entry name" value="EPHD"/>
    <property type="match status" value="1"/>
</dbReference>
<evidence type="ECO:0000256" key="10">
    <source>
        <dbReference type="ARBA" id="ARBA00023015"/>
    </source>
</evidence>
<dbReference type="PANTHER" id="PTHR45838:SF3">
    <property type="entry name" value="HISTONE-LYSINE N-METHYLTRANSFERASE 2B"/>
    <property type="match status" value="1"/>
</dbReference>
<dbReference type="SMART" id="SM00249">
    <property type="entry name" value="PHD"/>
    <property type="match status" value="4"/>
</dbReference>
<evidence type="ECO:0000256" key="13">
    <source>
        <dbReference type="ARBA" id="ARBA00023163"/>
    </source>
</evidence>
<feature type="compositionally biased region" description="Polar residues" evidence="18">
    <location>
        <begin position="2193"/>
        <end position="2209"/>
    </location>
</feature>
<dbReference type="InterPro" id="IPR001214">
    <property type="entry name" value="SET_dom"/>
</dbReference>
<dbReference type="FunFam" id="2.170.270.10:FF:000004">
    <property type="entry name" value="Histone-lysine N-methyltransferase"/>
    <property type="match status" value="1"/>
</dbReference>
<feature type="domain" description="PHD-type" evidence="19">
    <location>
        <begin position="1307"/>
        <end position="1360"/>
    </location>
</feature>
<feature type="compositionally biased region" description="Basic residues" evidence="18">
    <location>
        <begin position="290"/>
        <end position="299"/>
    </location>
</feature>
<feature type="compositionally biased region" description="Polar residues" evidence="18">
    <location>
        <begin position="2633"/>
        <end position="2645"/>
    </location>
</feature>
<feature type="compositionally biased region" description="Low complexity" evidence="18">
    <location>
        <begin position="2030"/>
        <end position="2049"/>
    </location>
</feature>
<dbReference type="GO" id="GO:0140945">
    <property type="term" value="F:histone H3K4 monomethyltransferase activity"/>
    <property type="evidence" value="ECO:0007669"/>
    <property type="project" value="UniProtKB-EC"/>
</dbReference>
<feature type="compositionally biased region" description="Basic and acidic residues" evidence="18">
    <location>
        <begin position="899"/>
        <end position="922"/>
    </location>
</feature>
<dbReference type="InterPro" id="IPR034732">
    <property type="entry name" value="EPHD"/>
</dbReference>
<dbReference type="InterPro" id="IPR003616">
    <property type="entry name" value="Post-SET_dom"/>
</dbReference>
<reference evidence="24" key="1">
    <citation type="submission" date="2023-08" db="EMBL/GenBank/DDBJ databases">
        <authorList>
            <person name="Alioto T."/>
            <person name="Alioto T."/>
            <person name="Gomez Garrido J."/>
        </authorList>
    </citation>
    <scope>NUCLEOTIDE SEQUENCE</scope>
</reference>
<evidence type="ECO:0000256" key="3">
    <source>
        <dbReference type="ARBA" id="ARBA00022679"/>
    </source>
</evidence>
<keyword evidence="8" id="KW-0862">Zinc</keyword>
<feature type="domain" description="PHD-type" evidence="19">
    <location>
        <begin position="1392"/>
        <end position="1453"/>
    </location>
</feature>
<feature type="compositionally biased region" description="Low complexity" evidence="18">
    <location>
        <begin position="1035"/>
        <end position="1048"/>
    </location>
</feature>
<dbReference type="InterPro" id="IPR003888">
    <property type="entry name" value="FYrich_N"/>
</dbReference>
<evidence type="ECO:0000256" key="16">
    <source>
        <dbReference type="ARBA" id="ARBA00049353"/>
    </source>
</evidence>
<feature type="domain" description="Post-SET" evidence="21">
    <location>
        <begin position="3106"/>
        <end position="3122"/>
    </location>
</feature>
<keyword evidence="12" id="KW-0238">DNA-binding</keyword>
<evidence type="ECO:0000259" key="22">
    <source>
        <dbReference type="PROSITE" id="PS51058"/>
    </source>
</evidence>
<evidence type="ECO:0000259" key="19">
    <source>
        <dbReference type="PROSITE" id="PS50016"/>
    </source>
</evidence>
<dbReference type="GO" id="GO:0035097">
    <property type="term" value="C:histone methyltransferase complex"/>
    <property type="evidence" value="ECO:0007669"/>
    <property type="project" value="TreeGrafter"/>
</dbReference>
<dbReference type="SMART" id="SM00542">
    <property type="entry name" value="FYRC"/>
    <property type="match status" value="1"/>
</dbReference>
<dbReference type="Pfam" id="PF00628">
    <property type="entry name" value="PHD"/>
    <property type="match status" value="2"/>
</dbReference>
<evidence type="ECO:0000259" key="20">
    <source>
        <dbReference type="PROSITE" id="PS50280"/>
    </source>
</evidence>
<feature type="compositionally biased region" description="Polar residues" evidence="18">
    <location>
        <begin position="2008"/>
        <end position="2029"/>
    </location>
</feature>
<keyword evidence="4" id="KW-0949">S-adenosyl-L-methionine</keyword>
<dbReference type="EMBL" id="OY660884">
    <property type="protein sequence ID" value="CAJ1083356.1"/>
    <property type="molecule type" value="Genomic_DNA"/>
</dbReference>
<evidence type="ECO:0000313" key="25">
    <source>
        <dbReference type="Proteomes" id="UP001178508"/>
    </source>
</evidence>
<dbReference type="SUPFAM" id="SSF57903">
    <property type="entry name" value="FYVE/PHD zinc finger"/>
    <property type="match status" value="3"/>
</dbReference>
<feature type="compositionally biased region" description="Basic and acidic residues" evidence="18">
    <location>
        <begin position="83"/>
        <end position="93"/>
    </location>
</feature>
<feature type="region of interest" description="Disordered" evidence="18">
    <location>
        <begin position="885"/>
        <end position="990"/>
    </location>
</feature>
<dbReference type="Pfam" id="PF05965">
    <property type="entry name" value="FYRC"/>
    <property type="match status" value="1"/>
</dbReference>
<dbReference type="InterPro" id="IPR001965">
    <property type="entry name" value="Znf_PHD"/>
</dbReference>
<feature type="compositionally biased region" description="Polar residues" evidence="18">
    <location>
        <begin position="216"/>
        <end position="229"/>
    </location>
</feature>
<keyword evidence="14" id="KW-0539">Nucleus</keyword>
<keyword evidence="3" id="KW-0808">Transferase</keyword>
<dbReference type="PROSITE" id="PS50868">
    <property type="entry name" value="POST_SET"/>
    <property type="match status" value="1"/>
</dbReference>
<feature type="domain" description="PHD-type" evidence="23">
    <location>
        <begin position="1662"/>
        <end position="1769"/>
    </location>
</feature>
<dbReference type="Pfam" id="PF00856">
    <property type="entry name" value="SET"/>
    <property type="match status" value="1"/>
</dbReference>
<evidence type="ECO:0000256" key="12">
    <source>
        <dbReference type="ARBA" id="ARBA00023125"/>
    </source>
</evidence>
<evidence type="ECO:0000256" key="11">
    <source>
        <dbReference type="ARBA" id="ARBA00023117"/>
    </source>
</evidence>
<keyword evidence="25" id="KW-1185">Reference proteome</keyword>
<protein>
    <recommendedName>
        <fullName evidence="15">[histone H3]-lysine(4) N-methyltransferase</fullName>
        <ecNumber evidence="15">2.1.1.364</ecNumber>
    </recommendedName>
</protein>
<feature type="compositionally biased region" description="Basic and acidic residues" evidence="18">
    <location>
        <begin position="1871"/>
        <end position="1885"/>
    </location>
</feature>
<evidence type="ECO:0000259" key="23">
    <source>
        <dbReference type="PROSITE" id="PS51805"/>
    </source>
</evidence>
<keyword evidence="6" id="KW-0677">Repeat</keyword>
<dbReference type="PROSITE" id="PS50016">
    <property type="entry name" value="ZF_PHD_2"/>
    <property type="match status" value="3"/>
</dbReference>
<feature type="compositionally biased region" description="Basic residues" evidence="18">
    <location>
        <begin position="361"/>
        <end position="370"/>
    </location>
</feature>
<dbReference type="InterPro" id="IPR046341">
    <property type="entry name" value="SET_dom_sf"/>
</dbReference>
<comment type="subcellular location">
    <subcellularLocation>
        <location evidence="1">Nucleus</location>
    </subcellularLocation>
</comment>
<evidence type="ECO:0000256" key="5">
    <source>
        <dbReference type="ARBA" id="ARBA00022723"/>
    </source>
</evidence>
<feature type="compositionally biased region" description="Low complexity" evidence="18">
    <location>
        <begin position="130"/>
        <end position="139"/>
    </location>
</feature>
<feature type="compositionally biased region" description="Basic and acidic residues" evidence="18">
    <location>
        <begin position="1156"/>
        <end position="1183"/>
    </location>
</feature>
<feature type="compositionally biased region" description="Polar residues" evidence="18">
    <location>
        <begin position="1927"/>
        <end position="1937"/>
    </location>
</feature>
<feature type="region of interest" description="Disordered" evidence="18">
    <location>
        <begin position="2633"/>
        <end position="2722"/>
    </location>
</feature>
<dbReference type="FunFam" id="3.30.40.10:FF:000394">
    <property type="entry name" value="Histone-lysine N-methyltransferase"/>
    <property type="match status" value="1"/>
</dbReference>
<feature type="compositionally biased region" description="Basic residues" evidence="18">
    <location>
        <begin position="2671"/>
        <end position="2685"/>
    </location>
</feature>
<evidence type="ECO:0000259" key="21">
    <source>
        <dbReference type="PROSITE" id="PS50868"/>
    </source>
</evidence>
<dbReference type="GO" id="GO:0008270">
    <property type="term" value="F:zinc ion binding"/>
    <property type="evidence" value="ECO:0007669"/>
    <property type="project" value="UniProtKB-KW"/>
</dbReference>
<dbReference type="CDD" id="cd15508">
    <property type="entry name" value="PHD3_KMT2A_like"/>
    <property type="match status" value="1"/>
</dbReference>
<evidence type="ECO:0000256" key="17">
    <source>
        <dbReference type="PROSITE-ProRule" id="PRU00509"/>
    </source>
</evidence>
<feature type="region of interest" description="Disordered" evidence="18">
    <location>
        <begin position="1127"/>
        <end position="1190"/>
    </location>
</feature>
<name>A0AAV1HE81_XYRNO</name>
<evidence type="ECO:0000256" key="18">
    <source>
        <dbReference type="SAM" id="MobiDB-lite"/>
    </source>
</evidence>
<dbReference type="Gene3D" id="1.20.920.10">
    <property type="entry name" value="Bromodomain-like"/>
    <property type="match status" value="1"/>
</dbReference>
<feature type="region of interest" description="Disordered" evidence="18">
    <location>
        <begin position="576"/>
        <end position="616"/>
    </location>
</feature>
<dbReference type="SMART" id="SM00317">
    <property type="entry name" value="SET"/>
    <property type="match status" value="1"/>
</dbReference>
<feature type="compositionally biased region" description="Polar residues" evidence="18">
    <location>
        <begin position="1627"/>
        <end position="1636"/>
    </location>
</feature>
<dbReference type="SMART" id="SM00541">
    <property type="entry name" value="FYRN"/>
    <property type="match status" value="1"/>
</dbReference>
<keyword evidence="11" id="KW-0103">Bromodomain</keyword>
<feature type="compositionally biased region" description="Low complexity" evidence="18">
    <location>
        <begin position="1129"/>
        <end position="1139"/>
    </location>
</feature>
<feature type="compositionally biased region" description="Basic and acidic residues" evidence="18">
    <location>
        <begin position="2230"/>
        <end position="2241"/>
    </location>
</feature>
<dbReference type="PROSITE" id="PS50280">
    <property type="entry name" value="SET"/>
    <property type="match status" value="1"/>
</dbReference>
<feature type="region of interest" description="Disordered" evidence="18">
    <location>
        <begin position="2454"/>
        <end position="2480"/>
    </location>
</feature>
<feature type="region of interest" description="Disordered" evidence="18">
    <location>
        <begin position="1035"/>
        <end position="1067"/>
    </location>
</feature>
<dbReference type="InterPro" id="IPR013083">
    <property type="entry name" value="Znf_RING/FYVE/PHD"/>
</dbReference>
<feature type="compositionally biased region" description="Polar residues" evidence="18">
    <location>
        <begin position="383"/>
        <end position="422"/>
    </location>
</feature>
<feature type="region of interest" description="Disordered" evidence="18">
    <location>
        <begin position="1867"/>
        <end position="2063"/>
    </location>
</feature>
<dbReference type="GO" id="GO:0045893">
    <property type="term" value="P:positive regulation of DNA-templated transcription"/>
    <property type="evidence" value="ECO:0007669"/>
    <property type="project" value="TreeGrafter"/>
</dbReference>
<feature type="region of interest" description="Disordered" evidence="18">
    <location>
        <begin position="2341"/>
        <end position="2377"/>
    </location>
</feature>
<gene>
    <name evidence="24" type="ORF">XNOV1_A002624</name>
</gene>
<comment type="catalytic activity">
    <reaction evidence="16">
        <text>L-lysyl(4)-[histone H3] + S-adenosyl-L-methionine = N(6)-methyl-L-lysyl(4)-[histone H3] + S-adenosyl-L-homocysteine + H(+)</text>
        <dbReference type="Rhea" id="RHEA:60264"/>
        <dbReference type="Rhea" id="RHEA-COMP:15543"/>
        <dbReference type="Rhea" id="RHEA-COMP:15547"/>
        <dbReference type="ChEBI" id="CHEBI:15378"/>
        <dbReference type="ChEBI" id="CHEBI:29969"/>
        <dbReference type="ChEBI" id="CHEBI:57856"/>
        <dbReference type="ChEBI" id="CHEBI:59789"/>
        <dbReference type="ChEBI" id="CHEBI:61929"/>
        <dbReference type="EC" id="2.1.1.364"/>
    </reaction>
    <physiologicalReaction direction="left-to-right" evidence="16">
        <dbReference type="Rhea" id="RHEA:60265"/>
    </physiologicalReaction>
</comment>
<evidence type="ECO:0000256" key="6">
    <source>
        <dbReference type="ARBA" id="ARBA00022737"/>
    </source>
</evidence>
<feature type="region of interest" description="Disordered" evidence="18">
    <location>
        <begin position="2745"/>
        <end position="2770"/>
    </location>
</feature>